<accession>A0A6A6HLY6</accession>
<name>A0A6A6HLY6_VIRVR</name>
<gene>
    <name evidence="2" type="ORF">EV356DRAFT_165233</name>
</gene>
<dbReference type="Proteomes" id="UP000800092">
    <property type="component" value="Unassembled WGS sequence"/>
</dbReference>
<reference evidence="2" key="1">
    <citation type="journal article" date="2020" name="Stud. Mycol.">
        <title>101 Dothideomycetes genomes: a test case for predicting lifestyles and emergence of pathogens.</title>
        <authorList>
            <person name="Haridas S."/>
            <person name="Albert R."/>
            <person name="Binder M."/>
            <person name="Bloem J."/>
            <person name="Labutti K."/>
            <person name="Salamov A."/>
            <person name="Andreopoulos B."/>
            <person name="Baker S."/>
            <person name="Barry K."/>
            <person name="Bills G."/>
            <person name="Bluhm B."/>
            <person name="Cannon C."/>
            <person name="Castanera R."/>
            <person name="Culley D."/>
            <person name="Daum C."/>
            <person name="Ezra D."/>
            <person name="Gonzalez J."/>
            <person name="Henrissat B."/>
            <person name="Kuo A."/>
            <person name="Liang C."/>
            <person name="Lipzen A."/>
            <person name="Lutzoni F."/>
            <person name="Magnuson J."/>
            <person name="Mondo S."/>
            <person name="Nolan M."/>
            <person name="Ohm R."/>
            <person name="Pangilinan J."/>
            <person name="Park H.-J."/>
            <person name="Ramirez L."/>
            <person name="Alfaro M."/>
            <person name="Sun H."/>
            <person name="Tritt A."/>
            <person name="Yoshinaga Y."/>
            <person name="Zwiers L.-H."/>
            <person name="Turgeon B."/>
            <person name="Goodwin S."/>
            <person name="Spatafora J."/>
            <person name="Crous P."/>
            <person name="Grigoriev I."/>
        </authorList>
    </citation>
    <scope>NUCLEOTIDE SEQUENCE</scope>
    <source>
        <strain evidence="2">Tuck. ex Michener</strain>
    </source>
</reference>
<proteinExistence type="predicted"/>
<sequence>MLDKKHKHGNASLFTISTCTPLYVRLTTAPSPSTCISSLAPAPLIHLSLHHYWQLSYSLQQSQDHAKAHASNVLNASAHRYSSSGSYNTSRHPAQTSLMQSQGPESHLPQCNARRAPNPVLGSVGIRYGHLPHGHAPAGFLDLAFGLSLQIYEDLLSVRYFAINRWQHTPPDPMSPLAQSHI</sequence>
<dbReference type="EMBL" id="ML991773">
    <property type="protein sequence ID" value="KAF2239164.1"/>
    <property type="molecule type" value="Genomic_DNA"/>
</dbReference>
<organism evidence="2 3">
    <name type="scientific">Viridothelium virens</name>
    <name type="common">Speckled blister lichen</name>
    <name type="synonym">Trypethelium virens</name>
    <dbReference type="NCBI Taxonomy" id="1048519"/>
    <lineage>
        <taxon>Eukaryota</taxon>
        <taxon>Fungi</taxon>
        <taxon>Dikarya</taxon>
        <taxon>Ascomycota</taxon>
        <taxon>Pezizomycotina</taxon>
        <taxon>Dothideomycetes</taxon>
        <taxon>Dothideomycetes incertae sedis</taxon>
        <taxon>Trypetheliales</taxon>
        <taxon>Trypetheliaceae</taxon>
        <taxon>Viridothelium</taxon>
    </lineage>
</organism>
<feature type="compositionally biased region" description="Polar residues" evidence="1">
    <location>
        <begin position="82"/>
        <end position="104"/>
    </location>
</feature>
<evidence type="ECO:0000256" key="1">
    <source>
        <dbReference type="SAM" id="MobiDB-lite"/>
    </source>
</evidence>
<protein>
    <submittedName>
        <fullName evidence="2">Uncharacterized protein</fullName>
    </submittedName>
</protein>
<dbReference type="AlphaFoldDB" id="A0A6A6HLY6"/>
<keyword evidence="3" id="KW-1185">Reference proteome</keyword>
<evidence type="ECO:0000313" key="2">
    <source>
        <dbReference type="EMBL" id="KAF2239164.1"/>
    </source>
</evidence>
<feature type="region of interest" description="Disordered" evidence="1">
    <location>
        <begin position="82"/>
        <end position="114"/>
    </location>
</feature>
<evidence type="ECO:0000313" key="3">
    <source>
        <dbReference type="Proteomes" id="UP000800092"/>
    </source>
</evidence>